<feature type="transmembrane region" description="Helical" evidence="1">
    <location>
        <begin position="87"/>
        <end position="111"/>
    </location>
</feature>
<feature type="transmembrane region" description="Helical" evidence="1">
    <location>
        <begin position="50"/>
        <end position="75"/>
    </location>
</feature>
<name>A0A7Z0I170_9RHOB</name>
<organism evidence="2 3">
    <name type="scientific">Rhabdonatronobacter sediminivivens</name>
    <dbReference type="NCBI Taxonomy" id="2743469"/>
    <lineage>
        <taxon>Bacteria</taxon>
        <taxon>Pseudomonadati</taxon>
        <taxon>Pseudomonadota</taxon>
        <taxon>Alphaproteobacteria</taxon>
        <taxon>Rhodobacterales</taxon>
        <taxon>Paracoccaceae</taxon>
        <taxon>Rhabdonatronobacter</taxon>
    </lineage>
</organism>
<reference evidence="2 3" key="1">
    <citation type="journal article" date="2000" name="Arch. Microbiol.">
        <title>Rhodobaca bogoriensis gen. nov. and sp. nov., an alkaliphilic purple nonsulfur bacterium from African Rift Valley soda lakes.</title>
        <authorList>
            <person name="Milford A.D."/>
            <person name="Achenbach L.A."/>
            <person name="Jung D.O."/>
            <person name="Madigan M.T."/>
        </authorList>
    </citation>
    <scope>NUCLEOTIDE SEQUENCE [LARGE SCALE GENOMIC DNA]</scope>
    <source>
        <strain evidence="2 3">2376</strain>
    </source>
</reference>
<evidence type="ECO:0000313" key="2">
    <source>
        <dbReference type="EMBL" id="NYS26037.1"/>
    </source>
</evidence>
<sequence length="154" mass="15619">MLQTLEDQLPFSLEDILGLDSAGLGDAWRAGIAPALAEIGASFDPMLAGAFLAGGLAMAAGARLALLGALVLLGAHIAVAQGIVPEIPAWALPAASGLLLLGVAQGLLTLVAGEQTAGTLIAASIVAIILFIIWRGPMKALRLVLLLFHRNGGR</sequence>
<feature type="transmembrane region" description="Helical" evidence="1">
    <location>
        <begin position="117"/>
        <end position="134"/>
    </location>
</feature>
<proteinExistence type="predicted"/>
<keyword evidence="3" id="KW-1185">Reference proteome</keyword>
<gene>
    <name evidence="2" type="ORF">HUK65_13665</name>
</gene>
<evidence type="ECO:0000313" key="3">
    <source>
        <dbReference type="Proteomes" id="UP000529417"/>
    </source>
</evidence>
<keyword evidence="1" id="KW-0812">Transmembrane</keyword>
<protein>
    <submittedName>
        <fullName evidence="2">Uncharacterized protein</fullName>
    </submittedName>
</protein>
<keyword evidence="1" id="KW-0472">Membrane</keyword>
<accession>A0A7Z0I170</accession>
<dbReference type="AlphaFoldDB" id="A0A7Z0I170"/>
<comment type="caution">
    <text evidence="2">The sequence shown here is derived from an EMBL/GenBank/DDBJ whole genome shotgun (WGS) entry which is preliminary data.</text>
</comment>
<dbReference type="RefSeq" id="WP_179906836.1">
    <property type="nucleotide sequence ID" value="NZ_JACBXS010000031.1"/>
</dbReference>
<dbReference type="Proteomes" id="UP000529417">
    <property type="component" value="Unassembled WGS sequence"/>
</dbReference>
<keyword evidence="1" id="KW-1133">Transmembrane helix</keyword>
<dbReference type="EMBL" id="JACBXS010000031">
    <property type="protein sequence ID" value="NYS26037.1"/>
    <property type="molecule type" value="Genomic_DNA"/>
</dbReference>
<evidence type="ECO:0000256" key="1">
    <source>
        <dbReference type="SAM" id="Phobius"/>
    </source>
</evidence>